<protein>
    <recommendedName>
        <fullName evidence="2">Calmodulin-binding domain-containing protein</fullName>
    </recommendedName>
</protein>
<dbReference type="AlphaFoldDB" id="A0A9Q1KHE9"/>
<name>A0A9Q1KHE9_9CARY</name>
<dbReference type="OrthoDB" id="1939646at2759"/>
<feature type="region of interest" description="Disordered" evidence="1">
    <location>
        <begin position="24"/>
        <end position="228"/>
    </location>
</feature>
<feature type="compositionally biased region" description="Low complexity" evidence="1">
    <location>
        <begin position="213"/>
        <end position="227"/>
    </location>
</feature>
<keyword evidence="4" id="KW-1185">Reference proteome</keyword>
<feature type="compositionally biased region" description="Low complexity" evidence="1">
    <location>
        <begin position="151"/>
        <end position="177"/>
    </location>
</feature>
<dbReference type="PANTHER" id="PTHR33349:SF20">
    <property type="entry name" value="CHROMO DOMAIN CEC-LIKE PROTEIN"/>
    <property type="match status" value="1"/>
</dbReference>
<dbReference type="InterPro" id="IPR012417">
    <property type="entry name" value="CaM-bd_dom_pln"/>
</dbReference>
<sequence>MQPTTRRERQPAIRSNLRFIVIRQKYMATPPKKGVIGKEKKGAGASPPPSTSSTRKPSKPSSSSTRTTPTSSCDHERPTTPTDTKPMPNYLKPTISSIPKRATTDGATLNQANLKPMLNRMRSFDKVPPSPQLRKAVRGSSTLGARDARTTRSSSFSYKTTTSASSSSARPVSSYRPGVRNAPKGSKLEPHSRGGKKSTSLSNTAERDPKWGTSTSSTKKAPKSVASEPCMNNAYETHSIGHHFDMDDHDMVNIDDHDLQSLPEISEMPEADQELGDPTNLDKLEAKQEYRNQFQSYEEPPLEEDHEPKNKVHEQENTPPLIEDDKHHSHDQDVSTVAKQPIEVSMEQDIETPEKPHHVEEEKDRNHTYEKHPDEEIIVKEQSSADHQQQAQVECTVGEQNQVEEGAGDQAGLDHEVGLTKKLPAEQKEEKEEKLPKQAVEENKVEGKTQTQIETEIEATILPEEKQHTVSSPLTPTTDSGSVSNSTEVKQREEKNEKQETTIKEKDEKQATTTTTTVKRATTTTSVGGKKESQQAYNDVIEETSRKLMGKKNKVLALAGAFETVISLQDTSPSKN</sequence>
<dbReference type="GO" id="GO:0005516">
    <property type="term" value="F:calmodulin binding"/>
    <property type="evidence" value="ECO:0007669"/>
    <property type="project" value="InterPro"/>
</dbReference>
<feature type="compositionally biased region" description="Low complexity" evidence="1">
    <location>
        <begin position="51"/>
        <end position="72"/>
    </location>
</feature>
<gene>
    <name evidence="3" type="ORF">Cgig2_016268</name>
</gene>
<feature type="compositionally biased region" description="Basic and acidic residues" evidence="1">
    <location>
        <begin position="280"/>
        <end position="290"/>
    </location>
</feature>
<feature type="region of interest" description="Disordered" evidence="1">
    <location>
        <begin position="266"/>
        <end position="536"/>
    </location>
</feature>
<feature type="compositionally biased region" description="Polar residues" evidence="1">
    <location>
        <begin position="381"/>
        <end position="403"/>
    </location>
</feature>
<proteinExistence type="predicted"/>
<evidence type="ECO:0000256" key="1">
    <source>
        <dbReference type="SAM" id="MobiDB-lite"/>
    </source>
</evidence>
<feature type="compositionally biased region" description="Basic and acidic residues" evidence="1">
    <location>
        <begin position="489"/>
        <end position="510"/>
    </location>
</feature>
<dbReference type="PANTHER" id="PTHR33349">
    <property type="entry name" value="EMB|CAB62594.1"/>
    <property type="match status" value="1"/>
</dbReference>
<accession>A0A9Q1KHE9</accession>
<feature type="compositionally biased region" description="Basic and acidic residues" evidence="1">
    <location>
        <begin position="323"/>
        <end position="333"/>
    </location>
</feature>
<evidence type="ECO:0000259" key="2">
    <source>
        <dbReference type="Pfam" id="PF07839"/>
    </source>
</evidence>
<feature type="domain" description="Calmodulin-binding" evidence="2">
    <location>
        <begin position="482"/>
        <end position="567"/>
    </location>
</feature>
<comment type="caution">
    <text evidence="3">The sequence shown here is derived from an EMBL/GenBank/DDBJ whole genome shotgun (WGS) entry which is preliminary data.</text>
</comment>
<feature type="compositionally biased region" description="Polar residues" evidence="1">
    <location>
        <begin position="469"/>
        <end position="488"/>
    </location>
</feature>
<organism evidence="3 4">
    <name type="scientific">Carnegiea gigantea</name>
    <dbReference type="NCBI Taxonomy" id="171969"/>
    <lineage>
        <taxon>Eukaryota</taxon>
        <taxon>Viridiplantae</taxon>
        <taxon>Streptophyta</taxon>
        <taxon>Embryophyta</taxon>
        <taxon>Tracheophyta</taxon>
        <taxon>Spermatophyta</taxon>
        <taxon>Magnoliopsida</taxon>
        <taxon>eudicotyledons</taxon>
        <taxon>Gunneridae</taxon>
        <taxon>Pentapetalae</taxon>
        <taxon>Caryophyllales</taxon>
        <taxon>Cactineae</taxon>
        <taxon>Cactaceae</taxon>
        <taxon>Cactoideae</taxon>
        <taxon>Echinocereeae</taxon>
        <taxon>Carnegiea</taxon>
    </lineage>
</organism>
<dbReference type="Pfam" id="PF07839">
    <property type="entry name" value="CaM_binding"/>
    <property type="match status" value="1"/>
</dbReference>
<dbReference type="Proteomes" id="UP001153076">
    <property type="component" value="Unassembled WGS sequence"/>
</dbReference>
<feature type="compositionally biased region" description="Basic and acidic residues" evidence="1">
    <location>
        <begin position="306"/>
        <end position="316"/>
    </location>
</feature>
<evidence type="ECO:0000313" key="3">
    <source>
        <dbReference type="EMBL" id="KAJ8442802.1"/>
    </source>
</evidence>
<feature type="compositionally biased region" description="Low complexity" evidence="1">
    <location>
        <begin position="449"/>
        <end position="461"/>
    </location>
</feature>
<dbReference type="EMBL" id="JAKOGI010000133">
    <property type="protein sequence ID" value="KAJ8442802.1"/>
    <property type="molecule type" value="Genomic_DNA"/>
</dbReference>
<feature type="compositionally biased region" description="Basic and acidic residues" evidence="1">
    <location>
        <begin position="352"/>
        <end position="379"/>
    </location>
</feature>
<reference evidence="3" key="1">
    <citation type="submission" date="2022-04" db="EMBL/GenBank/DDBJ databases">
        <title>Carnegiea gigantea Genome sequencing and assembly v2.</title>
        <authorList>
            <person name="Copetti D."/>
            <person name="Sanderson M.J."/>
            <person name="Burquez A."/>
            <person name="Wojciechowski M.F."/>
        </authorList>
    </citation>
    <scope>NUCLEOTIDE SEQUENCE</scope>
    <source>
        <strain evidence="3">SGP5-SGP5p</strain>
        <tissue evidence="3">Aerial part</tissue>
    </source>
</reference>
<evidence type="ECO:0000313" key="4">
    <source>
        <dbReference type="Proteomes" id="UP001153076"/>
    </source>
</evidence>
<feature type="compositionally biased region" description="Low complexity" evidence="1">
    <location>
        <begin position="512"/>
        <end position="525"/>
    </location>
</feature>
<feature type="compositionally biased region" description="Basic and acidic residues" evidence="1">
    <location>
        <begin position="412"/>
        <end position="447"/>
    </location>
</feature>